<sequence>MNRWNLPERYRGIPLLVFSSFLFAVMALCTRLLAGRLSPGQVASGRFLIGLVFLAIYFPALGRRPRYGRLSLWALRGIFGGSAVYLYFIAIDRMTVGPAVLLNACWPIYAAIIGWLFLRERVTGPLLAGLALTTLGAGLVMWSTMDGGASLSMGLGAWAGMGSAVLGGAAVVVVRALRHDTDSATVFFSFCLFGLLFSLPFAIQDWRPLGWDVVLPLLGVGLTSVAAQMTFTYAFGYVTAVAGGVATQLTPAFSWVMGALLLGEPVSPLAITGALICVGGVLWGTGVVGRMLAPASPSRPAA</sequence>
<dbReference type="RefSeq" id="WP_206729369.1">
    <property type="nucleotide sequence ID" value="NZ_CP071090.1"/>
</dbReference>
<feature type="transmembrane region" description="Helical" evidence="5">
    <location>
        <begin position="12"/>
        <end position="34"/>
    </location>
</feature>
<feature type="transmembrane region" description="Helical" evidence="5">
    <location>
        <begin position="269"/>
        <end position="289"/>
    </location>
</feature>
<dbReference type="InterPro" id="IPR000620">
    <property type="entry name" value="EamA_dom"/>
</dbReference>
<evidence type="ECO:0000256" key="3">
    <source>
        <dbReference type="ARBA" id="ARBA00022989"/>
    </source>
</evidence>
<feature type="transmembrane region" description="Helical" evidence="5">
    <location>
        <begin position="96"/>
        <end position="118"/>
    </location>
</feature>
<gene>
    <name evidence="7" type="ORF">JY651_24435</name>
</gene>
<dbReference type="PANTHER" id="PTHR22911:SF6">
    <property type="entry name" value="SOLUTE CARRIER FAMILY 35 MEMBER G1"/>
    <property type="match status" value="1"/>
</dbReference>
<keyword evidence="3 5" id="KW-1133">Transmembrane helix</keyword>
<feature type="transmembrane region" description="Helical" evidence="5">
    <location>
        <begin position="184"/>
        <end position="203"/>
    </location>
</feature>
<comment type="subcellular location">
    <subcellularLocation>
        <location evidence="1">Membrane</location>
        <topology evidence="1">Multi-pass membrane protein</topology>
    </subcellularLocation>
</comment>
<evidence type="ECO:0000256" key="5">
    <source>
        <dbReference type="SAM" id="Phobius"/>
    </source>
</evidence>
<protein>
    <submittedName>
        <fullName evidence="7">DMT family transporter</fullName>
    </submittedName>
</protein>
<feature type="transmembrane region" description="Helical" evidence="5">
    <location>
        <begin position="40"/>
        <end position="58"/>
    </location>
</feature>
<reference evidence="7 8" key="1">
    <citation type="submission" date="2021-02" db="EMBL/GenBank/DDBJ databases">
        <title>De Novo genome assembly of isolated myxobacteria.</title>
        <authorList>
            <person name="Stevens D.C."/>
        </authorList>
    </citation>
    <scope>NUCLEOTIDE SEQUENCE [LARGE SCALE GENOMIC DNA]</scope>
    <source>
        <strain evidence="8">SCPEA02</strain>
    </source>
</reference>
<evidence type="ECO:0000256" key="2">
    <source>
        <dbReference type="ARBA" id="ARBA00022692"/>
    </source>
</evidence>
<keyword evidence="4 5" id="KW-0472">Membrane</keyword>
<evidence type="ECO:0000259" key="6">
    <source>
        <dbReference type="Pfam" id="PF00892"/>
    </source>
</evidence>
<evidence type="ECO:0000256" key="1">
    <source>
        <dbReference type="ARBA" id="ARBA00004141"/>
    </source>
</evidence>
<evidence type="ECO:0000313" key="8">
    <source>
        <dbReference type="Proteomes" id="UP000662747"/>
    </source>
</evidence>
<evidence type="ECO:0000313" key="7">
    <source>
        <dbReference type="EMBL" id="QSQ27855.1"/>
    </source>
</evidence>
<dbReference type="SUPFAM" id="SSF103481">
    <property type="entry name" value="Multidrug resistance efflux transporter EmrE"/>
    <property type="match status" value="2"/>
</dbReference>
<keyword evidence="2 5" id="KW-0812">Transmembrane</keyword>
<keyword evidence="8" id="KW-1185">Reference proteome</keyword>
<feature type="transmembrane region" description="Helical" evidence="5">
    <location>
        <begin position="125"/>
        <end position="145"/>
    </location>
</feature>
<feature type="domain" description="EamA" evidence="6">
    <location>
        <begin position="155"/>
        <end position="282"/>
    </location>
</feature>
<feature type="domain" description="EamA" evidence="6">
    <location>
        <begin position="11"/>
        <end position="141"/>
    </location>
</feature>
<feature type="transmembrane region" description="Helical" evidence="5">
    <location>
        <begin position="157"/>
        <end position="177"/>
    </location>
</feature>
<proteinExistence type="predicted"/>
<organism evidence="7 8">
    <name type="scientific">Pyxidicoccus parkwayensis</name>
    <dbReference type="NCBI Taxonomy" id="2813578"/>
    <lineage>
        <taxon>Bacteria</taxon>
        <taxon>Pseudomonadati</taxon>
        <taxon>Myxococcota</taxon>
        <taxon>Myxococcia</taxon>
        <taxon>Myxococcales</taxon>
        <taxon>Cystobacterineae</taxon>
        <taxon>Myxococcaceae</taxon>
        <taxon>Pyxidicoccus</taxon>
    </lineage>
</organism>
<feature type="transmembrane region" description="Helical" evidence="5">
    <location>
        <begin position="209"/>
        <end position="227"/>
    </location>
</feature>
<dbReference type="EMBL" id="CP071090">
    <property type="protein sequence ID" value="QSQ27855.1"/>
    <property type="molecule type" value="Genomic_DNA"/>
</dbReference>
<dbReference type="InterPro" id="IPR037185">
    <property type="entry name" value="EmrE-like"/>
</dbReference>
<evidence type="ECO:0000256" key="4">
    <source>
        <dbReference type="ARBA" id="ARBA00023136"/>
    </source>
</evidence>
<dbReference type="Pfam" id="PF00892">
    <property type="entry name" value="EamA"/>
    <property type="match status" value="2"/>
</dbReference>
<dbReference type="PANTHER" id="PTHR22911">
    <property type="entry name" value="ACYL-MALONYL CONDENSING ENZYME-RELATED"/>
    <property type="match status" value="1"/>
</dbReference>
<feature type="transmembrane region" description="Helical" evidence="5">
    <location>
        <begin position="234"/>
        <end position="257"/>
    </location>
</feature>
<accession>A0ABX7PBV2</accession>
<dbReference type="Proteomes" id="UP000662747">
    <property type="component" value="Chromosome"/>
</dbReference>
<name>A0ABX7PBV2_9BACT</name>
<feature type="transmembrane region" description="Helical" evidence="5">
    <location>
        <begin position="70"/>
        <end position="90"/>
    </location>
</feature>